<gene>
    <name evidence="3" type="ORF">A2W52_04775</name>
</gene>
<accession>A0A1G2MFF9</accession>
<dbReference type="GO" id="GO:0006183">
    <property type="term" value="P:GTP biosynthetic process"/>
    <property type="evidence" value="ECO:0007669"/>
    <property type="project" value="TreeGrafter"/>
</dbReference>
<dbReference type="GO" id="GO:0003938">
    <property type="term" value="F:IMP dehydrogenase activity"/>
    <property type="evidence" value="ECO:0007669"/>
    <property type="project" value="InterPro"/>
</dbReference>
<dbReference type="Gene3D" id="3.20.20.70">
    <property type="entry name" value="Aldolase class I"/>
    <property type="match status" value="1"/>
</dbReference>
<evidence type="ECO:0000313" key="3">
    <source>
        <dbReference type="EMBL" id="OHA22607.1"/>
    </source>
</evidence>
<protein>
    <recommendedName>
        <fullName evidence="2">IMP dehydrogenase/GMP reductase domain-containing protein</fullName>
    </recommendedName>
</protein>
<proteinExistence type="inferred from homology"/>
<evidence type="ECO:0000259" key="2">
    <source>
        <dbReference type="Pfam" id="PF00478"/>
    </source>
</evidence>
<dbReference type="CDD" id="cd00381">
    <property type="entry name" value="IMPDH"/>
    <property type="match status" value="1"/>
</dbReference>
<evidence type="ECO:0000313" key="4">
    <source>
        <dbReference type="Proteomes" id="UP000176493"/>
    </source>
</evidence>
<dbReference type="PANTHER" id="PTHR11911">
    <property type="entry name" value="INOSINE-5-MONOPHOSPHATE DEHYDROGENASE RELATED"/>
    <property type="match status" value="1"/>
</dbReference>
<dbReference type="SUPFAM" id="SSF51412">
    <property type="entry name" value="Inosine monophosphate dehydrogenase (IMPDH)"/>
    <property type="match status" value="1"/>
</dbReference>
<sequence length="357" mass="37112">MIRLGLTFDDMLLEPRKTSVNRRDASVETRLSKQARLAIPLLGAASDTVSDARFAIALGKLGGMAVLHRNCTPEEQIKMIKDVQKAGVPVGAAVGPKDVERAVALAKAGASAIFIDCAHAHAPGIIAAAKEMKRRIKSLPPQAAGAPFRKGRISAQLIVGNIVTKEAVRDFAGTADAFKVGIGPGSICTTRIVSGVGVPQLTAIMDVASVARNKGIPVIADGGIRSSGDIVKALAAGASTVMLGSLFAGAEEAPGELIVENDVKYKAYRGMGSTGAQAKRHALDRYGNIKEHSVVEGVSGKVPYRGSLKGIVEELLGGIKSGMGYIGAATIEDIPKQAKFIQITNAGLKESHAHSIQ</sequence>
<feature type="domain" description="IMP dehydrogenase/GMP reductase" evidence="2">
    <location>
        <begin position="5"/>
        <end position="354"/>
    </location>
</feature>
<reference evidence="3 4" key="1">
    <citation type="journal article" date="2016" name="Nat. Commun.">
        <title>Thousands of microbial genomes shed light on interconnected biogeochemical processes in an aquifer system.</title>
        <authorList>
            <person name="Anantharaman K."/>
            <person name="Brown C.T."/>
            <person name="Hug L.A."/>
            <person name="Sharon I."/>
            <person name="Castelle C.J."/>
            <person name="Probst A.J."/>
            <person name="Thomas B.C."/>
            <person name="Singh A."/>
            <person name="Wilkins M.J."/>
            <person name="Karaoz U."/>
            <person name="Brodie E.L."/>
            <person name="Williams K.H."/>
            <person name="Hubbard S.S."/>
            <person name="Banfield J.F."/>
        </authorList>
    </citation>
    <scope>NUCLEOTIDE SEQUENCE [LARGE SCALE GENOMIC DNA]</scope>
</reference>
<organism evidence="3 4">
    <name type="scientific">Candidatus Taylorbacteria bacterium RIFCSPHIGHO2_02_49_25</name>
    <dbReference type="NCBI Taxonomy" id="1802305"/>
    <lineage>
        <taxon>Bacteria</taxon>
        <taxon>Candidatus Tayloriibacteriota</taxon>
    </lineage>
</organism>
<dbReference type="Proteomes" id="UP000176493">
    <property type="component" value="Unassembled WGS sequence"/>
</dbReference>
<dbReference type="FunFam" id="3.20.20.70:FF:000424">
    <property type="entry name" value="Inosine-5'-monophosphate dehydrogenase 2"/>
    <property type="match status" value="1"/>
</dbReference>
<dbReference type="InterPro" id="IPR005990">
    <property type="entry name" value="IMP_DH"/>
</dbReference>
<dbReference type="EMBL" id="MHRJ01000023">
    <property type="protein sequence ID" value="OHA22607.1"/>
    <property type="molecule type" value="Genomic_DNA"/>
</dbReference>
<dbReference type="Pfam" id="PF00478">
    <property type="entry name" value="IMPDH"/>
    <property type="match status" value="1"/>
</dbReference>
<evidence type="ECO:0000256" key="1">
    <source>
        <dbReference type="ARBA" id="ARBA00005502"/>
    </source>
</evidence>
<dbReference type="InterPro" id="IPR001093">
    <property type="entry name" value="IMP_DH_GMPRt"/>
</dbReference>
<comment type="caution">
    <text evidence="3">The sequence shown here is derived from an EMBL/GenBank/DDBJ whole genome shotgun (WGS) entry which is preliminary data.</text>
</comment>
<dbReference type="PANTHER" id="PTHR11911:SF111">
    <property type="entry name" value="INOSINE-5'-MONOPHOSPHATE DEHYDROGENASE"/>
    <property type="match status" value="1"/>
</dbReference>
<dbReference type="SMART" id="SM01240">
    <property type="entry name" value="IMPDH"/>
    <property type="match status" value="1"/>
</dbReference>
<name>A0A1G2MFF9_9BACT</name>
<dbReference type="InterPro" id="IPR013785">
    <property type="entry name" value="Aldolase_TIM"/>
</dbReference>
<dbReference type="AlphaFoldDB" id="A0A1G2MFF9"/>
<comment type="similarity">
    <text evidence="1">Belongs to the IMPDH/GMPR family.</text>
</comment>